<reference evidence="1" key="1">
    <citation type="submission" date="2018-05" db="EMBL/GenBank/DDBJ databases">
        <authorList>
            <person name="Lanie J.A."/>
            <person name="Ng W.-L."/>
            <person name="Kazmierczak K.M."/>
            <person name="Andrzejewski T.M."/>
            <person name="Davidsen T.M."/>
            <person name="Wayne K.J."/>
            <person name="Tettelin H."/>
            <person name="Glass J.I."/>
            <person name="Rusch D."/>
            <person name="Podicherti R."/>
            <person name="Tsui H.-C.T."/>
            <person name="Winkler M.E."/>
        </authorList>
    </citation>
    <scope>NUCLEOTIDE SEQUENCE</scope>
</reference>
<protein>
    <recommendedName>
        <fullName evidence="2">SURF1-like protein</fullName>
    </recommendedName>
</protein>
<sequence length="156" mass="18126">MHPMQEEDFFNLSFSNNKYRNIFLSGKYLPKVFFLDNRTYRNKAGFEVFSLFQTKKNNIFLINRGWSDKKIIKDKLLYKPPTGTVQIEGLNTPFHRLGLEIKSSFSDLLKEPLVFQELTFKKALNFLDKGMSLNPVVIQLSVDSPGAFEPIWKPAL</sequence>
<evidence type="ECO:0008006" key="2">
    <source>
        <dbReference type="Google" id="ProtNLM"/>
    </source>
</evidence>
<dbReference type="GO" id="GO:0016020">
    <property type="term" value="C:membrane"/>
    <property type="evidence" value="ECO:0007669"/>
    <property type="project" value="InterPro"/>
</dbReference>
<feature type="non-terminal residue" evidence="1">
    <location>
        <position position="156"/>
    </location>
</feature>
<name>A0A382VZR9_9ZZZZ</name>
<dbReference type="AlphaFoldDB" id="A0A382VZR9"/>
<proteinExistence type="predicted"/>
<dbReference type="InterPro" id="IPR002994">
    <property type="entry name" value="Surf1/Shy1"/>
</dbReference>
<gene>
    <name evidence="1" type="ORF">METZ01_LOCUS404857</name>
</gene>
<dbReference type="EMBL" id="UINC01155889">
    <property type="protein sequence ID" value="SVD52003.1"/>
    <property type="molecule type" value="Genomic_DNA"/>
</dbReference>
<accession>A0A382VZR9</accession>
<dbReference type="Pfam" id="PF02104">
    <property type="entry name" value="SURF1"/>
    <property type="match status" value="1"/>
</dbReference>
<evidence type="ECO:0000313" key="1">
    <source>
        <dbReference type="EMBL" id="SVD52003.1"/>
    </source>
</evidence>
<organism evidence="1">
    <name type="scientific">marine metagenome</name>
    <dbReference type="NCBI Taxonomy" id="408172"/>
    <lineage>
        <taxon>unclassified sequences</taxon>
        <taxon>metagenomes</taxon>
        <taxon>ecological metagenomes</taxon>
    </lineage>
</organism>